<evidence type="ECO:0000313" key="3">
    <source>
        <dbReference type="EMBL" id="RHW17454.1"/>
    </source>
</evidence>
<reference evidence="3 4" key="1">
    <citation type="submission" date="2018-08" db="EMBL/GenBank/DDBJ databases">
        <title>The multiple taxonomic identification of Sphingomonas gilva.</title>
        <authorList>
            <person name="Zhu D."/>
            <person name="Zheng S."/>
        </authorList>
    </citation>
    <scope>NUCLEOTIDE SEQUENCE [LARGE SCALE GENOMIC DNA]</scope>
    <source>
        <strain evidence="3 4">ZDH117</strain>
    </source>
</reference>
<accession>A0A396RM33</accession>
<dbReference type="Pfam" id="PF19763">
    <property type="entry name" value="DUF6250"/>
    <property type="match status" value="1"/>
</dbReference>
<comment type="caution">
    <text evidence="3">The sequence shown here is derived from an EMBL/GenBank/DDBJ whole genome shotgun (WGS) entry which is preliminary data.</text>
</comment>
<evidence type="ECO:0000313" key="4">
    <source>
        <dbReference type="Proteomes" id="UP000266693"/>
    </source>
</evidence>
<evidence type="ECO:0000256" key="1">
    <source>
        <dbReference type="SAM" id="SignalP"/>
    </source>
</evidence>
<dbReference type="InterPro" id="IPR046217">
    <property type="entry name" value="DUF6250"/>
</dbReference>
<feature type="chain" id="PRO_5017406772" evidence="1">
    <location>
        <begin position="36"/>
        <end position="231"/>
    </location>
</feature>
<dbReference type="AlphaFoldDB" id="A0A396RM33"/>
<dbReference type="OrthoDB" id="262615at2"/>
<dbReference type="EMBL" id="QWLV01000004">
    <property type="protein sequence ID" value="RHW17454.1"/>
    <property type="molecule type" value="Genomic_DNA"/>
</dbReference>
<sequence length="231" mass="25653">MTFHVSSLARSSSRRPGFLFALAGLLAACAPVATATSDRSAWRIEAESPEAVVRFDAGVIDIDTPRGLSLWYRQALTAPVTISFEAMAVAEGGANDEVSDLNAFWMATNEDGTPVLDRTRSGAFAEYDTLRTYYVGIGGNRNTTTRFRRYIGKPGDRPLLPEHDRGDQAAMLVPNRWMRIALIADGRRIAVRRDGELLFALDDPEPYTRGHFAIRTTKSHIRIRNLEITRP</sequence>
<protein>
    <submittedName>
        <fullName evidence="3">Tat pathway signal sequence domain protein</fullName>
    </submittedName>
</protein>
<gene>
    <name evidence="3" type="ORF">D1610_10870</name>
</gene>
<name>A0A396RM33_9SPHN</name>
<dbReference type="Proteomes" id="UP000266693">
    <property type="component" value="Unassembled WGS sequence"/>
</dbReference>
<organism evidence="3 4">
    <name type="scientific">Sphingomonas gilva</name>
    <dbReference type="NCBI Taxonomy" id="2305907"/>
    <lineage>
        <taxon>Bacteria</taxon>
        <taxon>Pseudomonadati</taxon>
        <taxon>Pseudomonadota</taxon>
        <taxon>Alphaproteobacteria</taxon>
        <taxon>Sphingomonadales</taxon>
        <taxon>Sphingomonadaceae</taxon>
        <taxon>Sphingomonas</taxon>
    </lineage>
</organism>
<feature type="domain" description="DUF6250" evidence="2">
    <location>
        <begin position="62"/>
        <end position="226"/>
    </location>
</feature>
<feature type="signal peptide" evidence="1">
    <location>
        <begin position="1"/>
        <end position="35"/>
    </location>
</feature>
<evidence type="ECO:0000259" key="2">
    <source>
        <dbReference type="Pfam" id="PF19763"/>
    </source>
</evidence>
<dbReference type="RefSeq" id="WP_118864200.1">
    <property type="nucleotide sequence ID" value="NZ_QWLV01000004.1"/>
</dbReference>
<proteinExistence type="predicted"/>
<dbReference type="Gene3D" id="2.60.120.200">
    <property type="match status" value="1"/>
</dbReference>
<keyword evidence="1" id="KW-0732">Signal</keyword>
<keyword evidence="4" id="KW-1185">Reference proteome</keyword>